<dbReference type="SMART" id="SM00331">
    <property type="entry name" value="PP2C_SIG"/>
    <property type="match status" value="1"/>
</dbReference>
<feature type="domain" description="PPM-type phosphatase" evidence="2">
    <location>
        <begin position="8"/>
        <end position="249"/>
    </location>
</feature>
<dbReference type="SUPFAM" id="SSF81606">
    <property type="entry name" value="PP2C-like"/>
    <property type="match status" value="1"/>
</dbReference>
<dbReference type="AlphaFoldDB" id="A0A7X0PB74"/>
<keyword evidence="4" id="KW-1185">Reference proteome</keyword>
<proteinExistence type="predicted"/>
<dbReference type="EMBL" id="JACHLK010000002">
    <property type="protein sequence ID" value="MBB6558668.1"/>
    <property type="molecule type" value="Genomic_DNA"/>
</dbReference>
<dbReference type="Pfam" id="PF13672">
    <property type="entry name" value="PP2C_2"/>
    <property type="match status" value="1"/>
</dbReference>
<dbReference type="Gene3D" id="3.60.40.10">
    <property type="entry name" value="PPM-type phosphatase domain"/>
    <property type="match status" value="1"/>
</dbReference>
<dbReference type="InterPro" id="IPR001932">
    <property type="entry name" value="PPM-type_phosphatase-like_dom"/>
</dbReference>
<dbReference type="InterPro" id="IPR036457">
    <property type="entry name" value="PPM-type-like_dom_sf"/>
</dbReference>
<sequence>MSTKAFRLIASTGIHKGDREYQQDQVALIAHSRHNGCVLGVVADGMGGRSGGRKASDQVMMTARQLFERYSPETDDAAAMLKSMVEEAHIVIRLTAIAAEQEPHSTVAAFLINPRGDCHWVHAGDSRIYHFQGARLTHRTSDHSYVQALVDRGELTEAEANNHPHSNILVGCLGTESDPPITTHLISQLHPGDTLMACSDGVWHYFSPTELASVVESLSPREATEFLIEKARTRARGGGDNLSLVIVKIEALVEEKKPMQGLGMGARPAPAVGAPAAAAGTSTSKA</sequence>
<evidence type="ECO:0000256" key="1">
    <source>
        <dbReference type="SAM" id="MobiDB-lite"/>
    </source>
</evidence>
<feature type="compositionally biased region" description="Low complexity" evidence="1">
    <location>
        <begin position="265"/>
        <end position="280"/>
    </location>
</feature>
<name>A0A7X0PB74_9BURK</name>
<evidence type="ECO:0000259" key="2">
    <source>
        <dbReference type="PROSITE" id="PS51746"/>
    </source>
</evidence>
<dbReference type="CDD" id="cd00143">
    <property type="entry name" value="PP2Cc"/>
    <property type="match status" value="1"/>
</dbReference>
<accession>A0A7X0PB74</accession>
<comment type="caution">
    <text evidence="3">The sequence shown here is derived from an EMBL/GenBank/DDBJ whole genome shotgun (WGS) entry which is preliminary data.</text>
</comment>
<organism evidence="3 4">
    <name type="scientific">Acidovorax soli</name>
    <dbReference type="NCBI Taxonomy" id="592050"/>
    <lineage>
        <taxon>Bacteria</taxon>
        <taxon>Pseudomonadati</taxon>
        <taxon>Pseudomonadota</taxon>
        <taxon>Betaproteobacteria</taxon>
        <taxon>Burkholderiales</taxon>
        <taxon>Comamonadaceae</taxon>
        <taxon>Acidovorax</taxon>
    </lineage>
</organism>
<dbReference type="Proteomes" id="UP000575083">
    <property type="component" value="Unassembled WGS sequence"/>
</dbReference>
<reference evidence="3 4" key="1">
    <citation type="submission" date="2020-08" db="EMBL/GenBank/DDBJ databases">
        <title>Functional genomics of gut bacteria from endangered species of beetles.</title>
        <authorList>
            <person name="Carlos-Shanley C."/>
        </authorList>
    </citation>
    <scope>NUCLEOTIDE SEQUENCE [LARGE SCALE GENOMIC DNA]</scope>
    <source>
        <strain evidence="3 4">S00198</strain>
    </source>
</reference>
<dbReference type="RefSeq" id="WP_184856095.1">
    <property type="nucleotide sequence ID" value="NZ_JACHLK010000002.1"/>
</dbReference>
<gene>
    <name evidence="3" type="ORF">HNP48_001332</name>
</gene>
<protein>
    <submittedName>
        <fullName evidence="3">Serine/threonine protein phosphatase PrpC</fullName>
    </submittedName>
</protein>
<dbReference type="SMART" id="SM00332">
    <property type="entry name" value="PP2Cc"/>
    <property type="match status" value="1"/>
</dbReference>
<evidence type="ECO:0000313" key="4">
    <source>
        <dbReference type="Proteomes" id="UP000575083"/>
    </source>
</evidence>
<evidence type="ECO:0000313" key="3">
    <source>
        <dbReference type="EMBL" id="MBB6558668.1"/>
    </source>
</evidence>
<dbReference type="PROSITE" id="PS51746">
    <property type="entry name" value="PPM_2"/>
    <property type="match status" value="1"/>
</dbReference>
<feature type="region of interest" description="Disordered" evidence="1">
    <location>
        <begin position="264"/>
        <end position="286"/>
    </location>
</feature>